<evidence type="ECO:0000256" key="1">
    <source>
        <dbReference type="SAM" id="MobiDB-lite"/>
    </source>
</evidence>
<gene>
    <name evidence="2" type="ORF">K470DRAFT_258127</name>
</gene>
<feature type="compositionally biased region" description="Low complexity" evidence="1">
    <location>
        <begin position="120"/>
        <end position="131"/>
    </location>
</feature>
<organism evidence="2 3">
    <name type="scientific">Piedraia hortae CBS 480.64</name>
    <dbReference type="NCBI Taxonomy" id="1314780"/>
    <lineage>
        <taxon>Eukaryota</taxon>
        <taxon>Fungi</taxon>
        <taxon>Dikarya</taxon>
        <taxon>Ascomycota</taxon>
        <taxon>Pezizomycotina</taxon>
        <taxon>Dothideomycetes</taxon>
        <taxon>Dothideomycetidae</taxon>
        <taxon>Capnodiales</taxon>
        <taxon>Piedraiaceae</taxon>
        <taxon>Piedraia</taxon>
    </lineage>
</organism>
<keyword evidence="3" id="KW-1185">Reference proteome</keyword>
<sequence>MSGPSTLPQAATDPPMPEPDQPLQDVRKGRAKGPKKRNAGGALAGVSAAESPAPKEDSLEALKPATEEAPAAISTIPSAEVSRPQAPAGSAGAIMTASLKGPAPTIPRKQVPSQASPTLAPKSPNSSSAKPNPYPATFNEQHKATTLGGDDKENADDERPMVKSPPGIRGPRPLPPSATRSRPQSSSSKDDEATTRPASQASSAPGFWSGLGRLVGKTNDSLSTPPPPPRKSSRVVSGQLQQDKERQDSR</sequence>
<dbReference type="AlphaFoldDB" id="A0A6A7BYV0"/>
<protein>
    <submittedName>
        <fullName evidence="2">Uncharacterized protein</fullName>
    </submittedName>
</protein>
<dbReference type="EMBL" id="MU005984">
    <property type="protein sequence ID" value="KAF2860157.1"/>
    <property type="molecule type" value="Genomic_DNA"/>
</dbReference>
<dbReference type="OrthoDB" id="6375767at2759"/>
<feature type="region of interest" description="Disordered" evidence="1">
    <location>
        <begin position="1"/>
        <end position="250"/>
    </location>
</feature>
<dbReference type="Proteomes" id="UP000799421">
    <property type="component" value="Unassembled WGS sequence"/>
</dbReference>
<feature type="compositionally biased region" description="Basic residues" evidence="1">
    <location>
        <begin position="29"/>
        <end position="38"/>
    </location>
</feature>
<accession>A0A6A7BYV0</accession>
<feature type="compositionally biased region" description="Basic and acidic residues" evidence="1">
    <location>
        <begin position="149"/>
        <end position="161"/>
    </location>
</feature>
<evidence type="ECO:0000313" key="3">
    <source>
        <dbReference type="Proteomes" id="UP000799421"/>
    </source>
</evidence>
<proteinExistence type="predicted"/>
<evidence type="ECO:0000313" key="2">
    <source>
        <dbReference type="EMBL" id="KAF2860157.1"/>
    </source>
</evidence>
<reference evidence="2" key="1">
    <citation type="journal article" date="2020" name="Stud. Mycol.">
        <title>101 Dothideomycetes genomes: a test case for predicting lifestyles and emergence of pathogens.</title>
        <authorList>
            <person name="Haridas S."/>
            <person name="Albert R."/>
            <person name="Binder M."/>
            <person name="Bloem J."/>
            <person name="Labutti K."/>
            <person name="Salamov A."/>
            <person name="Andreopoulos B."/>
            <person name="Baker S."/>
            <person name="Barry K."/>
            <person name="Bills G."/>
            <person name="Bluhm B."/>
            <person name="Cannon C."/>
            <person name="Castanera R."/>
            <person name="Culley D."/>
            <person name="Daum C."/>
            <person name="Ezra D."/>
            <person name="Gonzalez J."/>
            <person name="Henrissat B."/>
            <person name="Kuo A."/>
            <person name="Liang C."/>
            <person name="Lipzen A."/>
            <person name="Lutzoni F."/>
            <person name="Magnuson J."/>
            <person name="Mondo S."/>
            <person name="Nolan M."/>
            <person name="Ohm R."/>
            <person name="Pangilinan J."/>
            <person name="Park H.-J."/>
            <person name="Ramirez L."/>
            <person name="Alfaro M."/>
            <person name="Sun H."/>
            <person name="Tritt A."/>
            <person name="Yoshinaga Y."/>
            <person name="Zwiers L.-H."/>
            <person name="Turgeon B."/>
            <person name="Goodwin S."/>
            <person name="Spatafora J."/>
            <person name="Crous P."/>
            <person name="Grigoriev I."/>
        </authorList>
    </citation>
    <scope>NUCLEOTIDE SEQUENCE</scope>
    <source>
        <strain evidence="2">CBS 480.64</strain>
    </source>
</reference>
<feature type="compositionally biased region" description="Low complexity" evidence="1">
    <location>
        <begin position="165"/>
        <end position="187"/>
    </location>
</feature>
<name>A0A6A7BYV0_9PEZI</name>